<dbReference type="PROSITE" id="PS00595">
    <property type="entry name" value="AA_TRANSFER_CLASS_5"/>
    <property type="match status" value="1"/>
</dbReference>
<dbReference type="GO" id="GO:0051536">
    <property type="term" value="F:iron-sulfur cluster binding"/>
    <property type="evidence" value="ECO:0007669"/>
    <property type="project" value="UniProtKB-KW"/>
</dbReference>
<keyword evidence="4" id="KW-0663">Pyridoxal phosphate</keyword>
<evidence type="ECO:0000256" key="3">
    <source>
        <dbReference type="ARBA" id="ARBA00022723"/>
    </source>
</evidence>
<evidence type="ECO:0000256" key="6">
    <source>
        <dbReference type="ARBA" id="ARBA00023014"/>
    </source>
</evidence>
<dbReference type="SUPFAM" id="SSF53383">
    <property type="entry name" value="PLP-dependent transferases"/>
    <property type="match status" value="1"/>
</dbReference>
<keyword evidence="3" id="KW-0479">Metal-binding</keyword>
<keyword evidence="5" id="KW-0408">Iron</keyword>
<gene>
    <name evidence="9" type="ORF">SAMN05444392_11263</name>
</gene>
<dbReference type="OrthoDB" id="9808002at2"/>
<dbReference type="PIRSF" id="PIRSF005572">
    <property type="entry name" value="NifS"/>
    <property type="match status" value="1"/>
</dbReference>
<sequence>MIYLDYGATSPLRQEAYEAMLPFWHQEFGNPGSLHNFGQNSHETIIQARKTIANSLGAKSAREIIFTSSGTESNNLAIIGAARRNKHRGQHLITSQIEHPSVLETCRFLEQEGFQVTYLPVDREGFVQIKDVKAAIRPDTVLISIMAANNETGTLQPIYEIGQLTKQHTILFHTDAVQFYGKIPFSVQELPIDLLSIGSHKIYGPKGVGALYIRRGVRIDPLLFGGGQERELRPSTLPTPLIVGFAAAAKAMTKEVAYEEQRLSNLRDYCFSQIQQEIENVELNGHPQKRLPGNINLSFEGIEGQAVLLELNREEIYISSGSACSAGKHAASHVLMAMGRNEEIAHQSLRITFGRQTTKNDIDILVNKLKSIIGYFRSMKTR</sequence>
<dbReference type="GO" id="GO:0046872">
    <property type="term" value="F:metal ion binding"/>
    <property type="evidence" value="ECO:0007669"/>
    <property type="project" value="UniProtKB-KW"/>
</dbReference>
<dbReference type="NCBIfam" id="NF002806">
    <property type="entry name" value="PRK02948.1"/>
    <property type="match status" value="1"/>
</dbReference>
<organism evidence="9 10">
    <name type="scientific">Seinonella peptonophila</name>
    <dbReference type="NCBI Taxonomy" id="112248"/>
    <lineage>
        <taxon>Bacteria</taxon>
        <taxon>Bacillati</taxon>
        <taxon>Bacillota</taxon>
        <taxon>Bacilli</taxon>
        <taxon>Bacillales</taxon>
        <taxon>Thermoactinomycetaceae</taxon>
        <taxon>Seinonella</taxon>
    </lineage>
</organism>
<feature type="domain" description="Aminotransferase class V" evidence="8">
    <location>
        <begin position="2"/>
        <end position="365"/>
    </location>
</feature>
<evidence type="ECO:0000313" key="9">
    <source>
        <dbReference type="EMBL" id="SHF26218.1"/>
    </source>
</evidence>
<dbReference type="InterPro" id="IPR020578">
    <property type="entry name" value="Aminotrans_V_PyrdxlP_BS"/>
</dbReference>
<dbReference type="InterPro" id="IPR015422">
    <property type="entry name" value="PyrdxlP-dep_Trfase_small"/>
</dbReference>
<dbReference type="AlphaFoldDB" id="A0A1M5A7C9"/>
<dbReference type="InterPro" id="IPR000192">
    <property type="entry name" value="Aminotrans_V_dom"/>
</dbReference>
<evidence type="ECO:0000256" key="5">
    <source>
        <dbReference type="ARBA" id="ARBA00023004"/>
    </source>
</evidence>
<proteinExistence type="inferred from homology"/>
<dbReference type="Gene3D" id="1.10.260.50">
    <property type="match status" value="1"/>
</dbReference>
<protein>
    <submittedName>
        <fullName evidence="9">Cysteine desulfurase</fullName>
    </submittedName>
</protein>
<reference evidence="9 10" key="1">
    <citation type="submission" date="2016-11" db="EMBL/GenBank/DDBJ databases">
        <authorList>
            <person name="Jaros S."/>
            <person name="Januszkiewicz K."/>
            <person name="Wedrychowicz H."/>
        </authorList>
    </citation>
    <scope>NUCLEOTIDE SEQUENCE [LARGE SCALE GENOMIC DNA]</scope>
    <source>
        <strain evidence="9 10">DSM 44666</strain>
    </source>
</reference>
<dbReference type="EMBL" id="FQVL01000012">
    <property type="protein sequence ID" value="SHF26218.1"/>
    <property type="molecule type" value="Genomic_DNA"/>
</dbReference>
<evidence type="ECO:0000256" key="4">
    <source>
        <dbReference type="ARBA" id="ARBA00022898"/>
    </source>
</evidence>
<evidence type="ECO:0000256" key="2">
    <source>
        <dbReference type="ARBA" id="ARBA00006490"/>
    </source>
</evidence>
<keyword evidence="10" id="KW-1185">Reference proteome</keyword>
<dbReference type="GO" id="GO:0031071">
    <property type="term" value="F:cysteine desulfurase activity"/>
    <property type="evidence" value="ECO:0007669"/>
    <property type="project" value="UniProtKB-ARBA"/>
</dbReference>
<dbReference type="RefSeq" id="WP_073156728.1">
    <property type="nucleotide sequence ID" value="NZ_FQVL01000012.1"/>
</dbReference>
<comment type="cofactor">
    <cofactor evidence="1 7">
        <name>pyridoxal 5'-phosphate</name>
        <dbReference type="ChEBI" id="CHEBI:597326"/>
    </cofactor>
</comment>
<dbReference type="PANTHER" id="PTHR11601:SF36">
    <property type="entry name" value="CYSTEINE DESULFURASE NIFS-RELATED"/>
    <property type="match status" value="1"/>
</dbReference>
<evidence type="ECO:0000256" key="7">
    <source>
        <dbReference type="RuleBase" id="RU004504"/>
    </source>
</evidence>
<dbReference type="Gene3D" id="3.90.1150.10">
    <property type="entry name" value="Aspartate Aminotransferase, domain 1"/>
    <property type="match status" value="1"/>
</dbReference>
<evidence type="ECO:0000259" key="8">
    <source>
        <dbReference type="Pfam" id="PF00266"/>
    </source>
</evidence>
<dbReference type="FunFam" id="3.40.640.10:FF:000084">
    <property type="entry name" value="IscS-like cysteine desulfurase"/>
    <property type="match status" value="1"/>
</dbReference>
<dbReference type="InterPro" id="IPR015421">
    <property type="entry name" value="PyrdxlP-dep_Trfase_major"/>
</dbReference>
<dbReference type="InterPro" id="IPR016454">
    <property type="entry name" value="Cysteine_dSase"/>
</dbReference>
<dbReference type="Pfam" id="PF00266">
    <property type="entry name" value="Aminotran_5"/>
    <property type="match status" value="1"/>
</dbReference>
<dbReference type="PANTHER" id="PTHR11601">
    <property type="entry name" value="CYSTEINE DESULFURYLASE FAMILY MEMBER"/>
    <property type="match status" value="1"/>
</dbReference>
<evidence type="ECO:0000313" key="10">
    <source>
        <dbReference type="Proteomes" id="UP000184476"/>
    </source>
</evidence>
<accession>A0A1M5A7C9</accession>
<keyword evidence="6" id="KW-0411">Iron-sulfur</keyword>
<dbReference type="InterPro" id="IPR015424">
    <property type="entry name" value="PyrdxlP-dep_Trfase"/>
</dbReference>
<dbReference type="STRING" id="112248.SAMN05444392_11263"/>
<name>A0A1M5A7C9_9BACL</name>
<dbReference type="Gene3D" id="3.40.640.10">
    <property type="entry name" value="Type I PLP-dependent aspartate aminotransferase-like (Major domain)"/>
    <property type="match status" value="1"/>
</dbReference>
<comment type="similarity">
    <text evidence="2">Belongs to the class-V pyridoxal-phosphate-dependent aminotransferase family. NifS/IscS subfamily.</text>
</comment>
<dbReference type="Proteomes" id="UP000184476">
    <property type="component" value="Unassembled WGS sequence"/>
</dbReference>
<evidence type="ECO:0000256" key="1">
    <source>
        <dbReference type="ARBA" id="ARBA00001933"/>
    </source>
</evidence>